<dbReference type="SUPFAM" id="SSF55874">
    <property type="entry name" value="ATPase domain of HSP90 chaperone/DNA topoisomerase II/histidine kinase"/>
    <property type="match status" value="1"/>
</dbReference>
<dbReference type="Pfam" id="PF02518">
    <property type="entry name" value="HATPase_c"/>
    <property type="match status" value="1"/>
</dbReference>
<dbReference type="Proteomes" id="UP000799092">
    <property type="component" value="Unassembled WGS sequence"/>
</dbReference>
<evidence type="ECO:0000313" key="10">
    <source>
        <dbReference type="EMBL" id="MRH43610.1"/>
    </source>
</evidence>
<dbReference type="Gene3D" id="3.30.565.10">
    <property type="entry name" value="Histidine kinase-like ATPase, C-terminal domain"/>
    <property type="match status" value="1"/>
</dbReference>
<dbReference type="EC" id="2.7.13.3" evidence="2"/>
<evidence type="ECO:0000256" key="7">
    <source>
        <dbReference type="ARBA" id="ARBA00022840"/>
    </source>
</evidence>
<evidence type="ECO:0000256" key="5">
    <source>
        <dbReference type="ARBA" id="ARBA00022741"/>
    </source>
</evidence>
<dbReference type="InterPro" id="IPR036890">
    <property type="entry name" value="HATPase_C_sf"/>
</dbReference>
<keyword evidence="5" id="KW-0547">Nucleotide-binding</keyword>
<keyword evidence="7" id="KW-0067">ATP-binding</keyword>
<organism evidence="10 11">
    <name type="scientific">Aquibacillus halophilus</name>
    <dbReference type="NCBI Taxonomy" id="930132"/>
    <lineage>
        <taxon>Bacteria</taxon>
        <taxon>Bacillati</taxon>
        <taxon>Bacillota</taxon>
        <taxon>Bacilli</taxon>
        <taxon>Bacillales</taxon>
        <taxon>Bacillaceae</taxon>
        <taxon>Aquibacillus</taxon>
    </lineage>
</organism>
<evidence type="ECO:0000259" key="9">
    <source>
        <dbReference type="PROSITE" id="PS50109"/>
    </source>
</evidence>
<dbReference type="PANTHER" id="PTHR41523:SF8">
    <property type="entry name" value="ETHYLENE RESPONSE SENSOR PROTEIN"/>
    <property type="match status" value="1"/>
</dbReference>
<keyword evidence="3" id="KW-0597">Phosphoprotein</keyword>
<reference evidence="10" key="1">
    <citation type="submission" date="2019-11" db="EMBL/GenBank/DDBJ databases">
        <authorList>
            <person name="Li J."/>
        </authorList>
    </citation>
    <scope>NUCLEOTIDE SEQUENCE</scope>
    <source>
        <strain evidence="10">B6B</strain>
    </source>
</reference>
<evidence type="ECO:0000256" key="6">
    <source>
        <dbReference type="ARBA" id="ARBA00022777"/>
    </source>
</evidence>
<evidence type="ECO:0000256" key="4">
    <source>
        <dbReference type="ARBA" id="ARBA00022679"/>
    </source>
</evidence>
<evidence type="ECO:0000256" key="3">
    <source>
        <dbReference type="ARBA" id="ARBA00022553"/>
    </source>
</evidence>
<feature type="domain" description="Histidine kinase" evidence="9">
    <location>
        <begin position="1"/>
        <end position="160"/>
    </location>
</feature>
<dbReference type="InterPro" id="IPR003594">
    <property type="entry name" value="HATPase_dom"/>
</dbReference>
<dbReference type="EMBL" id="WJNG01000010">
    <property type="protein sequence ID" value="MRH43610.1"/>
    <property type="molecule type" value="Genomic_DNA"/>
</dbReference>
<dbReference type="PROSITE" id="PS50109">
    <property type="entry name" value="HIS_KIN"/>
    <property type="match status" value="1"/>
</dbReference>
<evidence type="ECO:0000256" key="8">
    <source>
        <dbReference type="ARBA" id="ARBA00023012"/>
    </source>
</evidence>
<sequence>MLDGIISRIKSISSVHNLLSKNKLSRSIINVKEIIEEIISLSNFDPNFTIHLELDDIFIPYNKATSIALAINELVINCFKHAFINMSSGTIHIQCKKLDDHIFIAVNDNGVGLPDNFDPSKVTSLGLSILHGIVTSEFQGRIEFKSKNGTTAEIKIPSRSFSLNQYRKE</sequence>
<comment type="caution">
    <text evidence="10">The sequence shown here is derived from an EMBL/GenBank/DDBJ whole genome shotgun (WGS) entry which is preliminary data.</text>
</comment>
<keyword evidence="8" id="KW-0902">Two-component regulatory system</keyword>
<dbReference type="GO" id="GO:0004673">
    <property type="term" value="F:protein histidine kinase activity"/>
    <property type="evidence" value="ECO:0007669"/>
    <property type="project" value="UniProtKB-EC"/>
</dbReference>
<proteinExistence type="predicted"/>
<dbReference type="PANTHER" id="PTHR41523">
    <property type="entry name" value="TWO-COMPONENT SYSTEM SENSOR PROTEIN"/>
    <property type="match status" value="1"/>
</dbReference>
<dbReference type="AlphaFoldDB" id="A0A6A8DED1"/>
<dbReference type="GO" id="GO:0000160">
    <property type="term" value="P:phosphorelay signal transduction system"/>
    <property type="evidence" value="ECO:0007669"/>
    <property type="project" value="UniProtKB-KW"/>
</dbReference>
<name>A0A6A8DED1_9BACI</name>
<evidence type="ECO:0000313" key="11">
    <source>
        <dbReference type="Proteomes" id="UP000799092"/>
    </source>
</evidence>
<keyword evidence="6" id="KW-0418">Kinase</keyword>
<accession>A0A6A8DED1</accession>
<comment type="catalytic activity">
    <reaction evidence="1">
        <text>ATP + protein L-histidine = ADP + protein N-phospho-L-histidine.</text>
        <dbReference type="EC" id="2.7.13.3"/>
    </reaction>
</comment>
<evidence type="ECO:0000256" key="1">
    <source>
        <dbReference type="ARBA" id="ARBA00000085"/>
    </source>
</evidence>
<gene>
    <name evidence="10" type="ORF">GH741_13055</name>
</gene>
<keyword evidence="11" id="KW-1185">Reference proteome</keyword>
<keyword evidence="4" id="KW-0808">Transferase</keyword>
<dbReference type="SMART" id="SM00387">
    <property type="entry name" value="HATPase_c"/>
    <property type="match status" value="1"/>
</dbReference>
<dbReference type="InterPro" id="IPR005467">
    <property type="entry name" value="His_kinase_dom"/>
</dbReference>
<protein>
    <recommendedName>
        <fullName evidence="2">histidine kinase</fullName>
        <ecNumber evidence="2">2.7.13.3</ecNumber>
    </recommendedName>
</protein>
<evidence type="ECO:0000256" key="2">
    <source>
        <dbReference type="ARBA" id="ARBA00012438"/>
    </source>
</evidence>
<dbReference type="GO" id="GO:0005524">
    <property type="term" value="F:ATP binding"/>
    <property type="evidence" value="ECO:0007669"/>
    <property type="project" value="UniProtKB-KW"/>
</dbReference>